<protein>
    <recommendedName>
        <fullName evidence="1">Plasmid pRiA4b Orf3-like domain-containing protein</fullName>
    </recommendedName>
</protein>
<dbReference type="InterPro" id="IPR024047">
    <property type="entry name" value="MM3350-like_sf"/>
</dbReference>
<proteinExistence type="predicted"/>
<dbReference type="PANTHER" id="PTHR41878">
    <property type="entry name" value="LEXA REPRESSOR-RELATED"/>
    <property type="match status" value="1"/>
</dbReference>
<dbReference type="PANTHER" id="PTHR41878:SF1">
    <property type="entry name" value="TNPR PROTEIN"/>
    <property type="match status" value="1"/>
</dbReference>
<dbReference type="InterPro" id="IPR012912">
    <property type="entry name" value="Plasmid_pRiA4b_Orf3-like"/>
</dbReference>
<dbReference type="Gene3D" id="3.10.290.30">
    <property type="entry name" value="MM3350-like"/>
    <property type="match status" value="1"/>
</dbReference>
<name>A0A8J3PP28_9ACTN</name>
<sequence>MTRRVFQLRVTLGDVTPPVWRQVLVPAAYTLDRVHRVMQFAMGWQDCHLHSFEIEGAQYGEPDPDGDLPLLDEMDYRLDEVAGPGTRMCYVYDFGAWWEHEVVVEEVLPADPGVRYPMCVAGERACPPEDVGGPEGYAEFITALVDPSHPRHIVMWDWIGRPYDPAQFDPDQVSTLLRRLT</sequence>
<dbReference type="SUPFAM" id="SSF159941">
    <property type="entry name" value="MM3350-like"/>
    <property type="match status" value="1"/>
</dbReference>
<reference evidence="2" key="1">
    <citation type="submission" date="2021-01" db="EMBL/GenBank/DDBJ databases">
        <title>Whole genome shotgun sequence of Planosporangium flavigriseum NBRC 105377.</title>
        <authorList>
            <person name="Komaki H."/>
            <person name="Tamura T."/>
        </authorList>
    </citation>
    <scope>NUCLEOTIDE SEQUENCE</scope>
    <source>
        <strain evidence="2">NBRC 105377</strain>
    </source>
</reference>
<dbReference type="EMBL" id="BONU01000020">
    <property type="protein sequence ID" value="GIG74606.1"/>
    <property type="molecule type" value="Genomic_DNA"/>
</dbReference>
<evidence type="ECO:0000259" key="1">
    <source>
        <dbReference type="Pfam" id="PF07929"/>
    </source>
</evidence>
<dbReference type="Proteomes" id="UP000653674">
    <property type="component" value="Unassembled WGS sequence"/>
</dbReference>
<evidence type="ECO:0000313" key="3">
    <source>
        <dbReference type="Proteomes" id="UP000653674"/>
    </source>
</evidence>
<gene>
    <name evidence="2" type="ORF">Pfl04_30100</name>
</gene>
<dbReference type="AlphaFoldDB" id="A0A8J3PP28"/>
<keyword evidence="3" id="KW-1185">Reference proteome</keyword>
<dbReference type="Pfam" id="PF07929">
    <property type="entry name" value="PRiA4_ORF3"/>
    <property type="match status" value="1"/>
</dbReference>
<dbReference type="RefSeq" id="WP_168073478.1">
    <property type="nucleotide sequence ID" value="NZ_BAAAQJ010000016.1"/>
</dbReference>
<comment type="caution">
    <text evidence="2">The sequence shown here is derived from an EMBL/GenBank/DDBJ whole genome shotgun (WGS) entry which is preliminary data.</text>
</comment>
<feature type="domain" description="Plasmid pRiA4b Orf3-like" evidence="1">
    <location>
        <begin position="5"/>
        <end position="171"/>
    </location>
</feature>
<evidence type="ECO:0000313" key="2">
    <source>
        <dbReference type="EMBL" id="GIG74606.1"/>
    </source>
</evidence>
<organism evidence="2 3">
    <name type="scientific">Planosporangium flavigriseum</name>
    <dbReference type="NCBI Taxonomy" id="373681"/>
    <lineage>
        <taxon>Bacteria</taxon>
        <taxon>Bacillati</taxon>
        <taxon>Actinomycetota</taxon>
        <taxon>Actinomycetes</taxon>
        <taxon>Micromonosporales</taxon>
        <taxon>Micromonosporaceae</taxon>
        <taxon>Planosporangium</taxon>
    </lineage>
</organism>
<accession>A0A8J3PP28</accession>